<dbReference type="Proteomes" id="UP000663866">
    <property type="component" value="Unassembled WGS sequence"/>
</dbReference>
<reference evidence="1" key="1">
    <citation type="submission" date="2021-02" db="EMBL/GenBank/DDBJ databases">
        <authorList>
            <person name="Nowell W R."/>
        </authorList>
    </citation>
    <scope>NUCLEOTIDE SEQUENCE</scope>
</reference>
<feature type="non-terminal residue" evidence="1">
    <location>
        <position position="1"/>
    </location>
</feature>
<evidence type="ECO:0000313" key="1">
    <source>
        <dbReference type="EMBL" id="CAF2055298.1"/>
    </source>
</evidence>
<evidence type="ECO:0000313" key="4">
    <source>
        <dbReference type="Proteomes" id="UP000663866"/>
    </source>
</evidence>
<gene>
    <name evidence="2" type="ORF">OVN521_LOCUS38118</name>
    <name evidence="1" type="ORF">WKI299_LOCUS11089</name>
</gene>
<proteinExistence type="predicted"/>
<accession>A0A816Q232</accession>
<dbReference type="AlphaFoldDB" id="A0A816Q232"/>
<keyword evidence="4" id="KW-1185">Reference proteome</keyword>
<comment type="caution">
    <text evidence="1">The sequence shown here is derived from an EMBL/GenBank/DDBJ whole genome shotgun (WGS) entry which is preliminary data.</text>
</comment>
<protein>
    <submittedName>
        <fullName evidence="1">Uncharacterized protein</fullName>
    </submittedName>
</protein>
<dbReference type="EMBL" id="CAJNRF010004020">
    <property type="protein sequence ID" value="CAF2055298.1"/>
    <property type="molecule type" value="Genomic_DNA"/>
</dbReference>
<dbReference type="EMBL" id="CAJOBG010046889">
    <property type="protein sequence ID" value="CAF4455368.1"/>
    <property type="molecule type" value="Genomic_DNA"/>
</dbReference>
<dbReference type="Proteomes" id="UP000663856">
    <property type="component" value="Unassembled WGS sequence"/>
</dbReference>
<name>A0A816Q232_9BILA</name>
<evidence type="ECO:0000313" key="3">
    <source>
        <dbReference type="Proteomes" id="UP000663856"/>
    </source>
</evidence>
<sequence>LFPPKKDSFPRPTIILSDRAALYVFNDENYSAFHDMRKRVNKYLPEEAREISMWVIALLVNTSTWPEIKDNWRLICQVFLIMFQMITLISNNIMQHYFLVLIIDEEEELNKADSPLKQELQAIYNEWLTTCIKYNGAFSSFDKASKGTRQWLSHINQSAFQRSLSGQIFYLVIIFNC</sequence>
<evidence type="ECO:0000313" key="2">
    <source>
        <dbReference type="EMBL" id="CAF4455368.1"/>
    </source>
</evidence>
<organism evidence="1 3">
    <name type="scientific">Rotaria magnacalcarata</name>
    <dbReference type="NCBI Taxonomy" id="392030"/>
    <lineage>
        <taxon>Eukaryota</taxon>
        <taxon>Metazoa</taxon>
        <taxon>Spiralia</taxon>
        <taxon>Gnathifera</taxon>
        <taxon>Rotifera</taxon>
        <taxon>Eurotatoria</taxon>
        <taxon>Bdelloidea</taxon>
        <taxon>Philodinida</taxon>
        <taxon>Philodinidae</taxon>
        <taxon>Rotaria</taxon>
    </lineage>
</organism>